<dbReference type="NCBIfam" id="NF006091">
    <property type="entry name" value="PRK08243.1"/>
    <property type="match status" value="1"/>
</dbReference>
<comment type="caution">
    <text evidence="4">The sequence shown here is derived from an EMBL/GenBank/DDBJ whole genome shotgun (WGS) entry which is preliminary data.</text>
</comment>
<keyword evidence="4" id="KW-0503">Monooxygenase</keyword>
<evidence type="ECO:0000313" key="5">
    <source>
        <dbReference type="Proteomes" id="UP000582646"/>
    </source>
</evidence>
<dbReference type="Pfam" id="PF01494">
    <property type="entry name" value="FAD_binding_3"/>
    <property type="match status" value="1"/>
</dbReference>
<organism evidence="4 5">
    <name type="scientific">Tsukamurella spumae</name>
    <dbReference type="NCBI Taxonomy" id="44753"/>
    <lineage>
        <taxon>Bacteria</taxon>
        <taxon>Bacillati</taxon>
        <taxon>Actinomycetota</taxon>
        <taxon>Actinomycetes</taxon>
        <taxon>Mycobacteriales</taxon>
        <taxon>Tsukamurellaceae</taxon>
        <taxon>Tsukamurella</taxon>
    </lineage>
</organism>
<dbReference type="Gene3D" id="3.30.9.10">
    <property type="entry name" value="D-Amino Acid Oxidase, subunit A, domain 2"/>
    <property type="match status" value="1"/>
</dbReference>
<accession>A0A846WVL6</accession>
<dbReference type="InterPro" id="IPR002938">
    <property type="entry name" value="FAD-bd"/>
</dbReference>
<dbReference type="InterPro" id="IPR036188">
    <property type="entry name" value="FAD/NAD-bd_sf"/>
</dbReference>
<dbReference type="Proteomes" id="UP000582646">
    <property type="component" value="Unassembled WGS sequence"/>
</dbReference>
<evidence type="ECO:0000259" key="3">
    <source>
        <dbReference type="Pfam" id="PF01494"/>
    </source>
</evidence>
<protein>
    <submittedName>
        <fullName evidence="4">4-hydroxybenzoate 3-monooxygenase</fullName>
    </submittedName>
</protein>
<dbReference type="PANTHER" id="PTHR43004">
    <property type="entry name" value="TRK SYSTEM POTASSIUM UPTAKE PROTEIN"/>
    <property type="match status" value="1"/>
</dbReference>
<dbReference type="SUPFAM" id="SSF54373">
    <property type="entry name" value="FAD-linked reductases, C-terminal domain"/>
    <property type="match status" value="1"/>
</dbReference>
<keyword evidence="5" id="KW-1185">Reference proteome</keyword>
<dbReference type="PANTHER" id="PTHR43004:SF3">
    <property type="entry name" value="P-HYDROXYBENZOATE HYDROXYLASE"/>
    <property type="match status" value="1"/>
</dbReference>
<dbReference type="EMBL" id="JAAXOQ010000002">
    <property type="protein sequence ID" value="NKY17168.1"/>
    <property type="molecule type" value="Genomic_DNA"/>
</dbReference>
<dbReference type="InterPro" id="IPR050641">
    <property type="entry name" value="RIFMO-like"/>
</dbReference>
<sequence length="431" mass="48049">MERALRRRGRLRYRFQVRRCDGEPGGVHRNPVAHRSSDHRGVPTVIRVPVVIVGGGPSGLMVSHLLARTGIDSVVVERRARAEIYATGRAGILEAGSVRLLVDSGVSDRVLREGDRHEGIELRFGGRSHRIDFADLVGQSVWLYPQTEVFEDLANRRAADGGAVYYGASDVEVTPGDDGARVRFLDADGVEQLVHADFVVGADGSRSESRRLVPESDRDWRRHEYPFAWFGVLTQAPRSADELIYADSDHGFALISQRSETVQRMYFQCDPSERPEDWDDDRIWATLRERVKGNGFELREGPIIEKTVLPFRSAVHAPMRYGRLLLAGDSAHTVPPTGAKGLNLALHDAELLAEALAAQLAGDDRALDAYPERALERVWKAQHFSYWMTTMLHRAPGASPFENARRRGELEAVVSSRHGRAFLAEAYTGWA</sequence>
<dbReference type="PRINTS" id="PR00420">
    <property type="entry name" value="RNGMNOXGNASE"/>
</dbReference>
<gene>
    <name evidence="4" type="ORF">HF999_02085</name>
</gene>
<dbReference type="GO" id="GO:0016709">
    <property type="term" value="F:oxidoreductase activity, acting on paired donors, with incorporation or reduction of molecular oxygen, NAD(P)H as one donor, and incorporation of one atom of oxygen"/>
    <property type="evidence" value="ECO:0007669"/>
    <property type="project" value="UniProtKB-ARBA"/>
</dbReference>
<keyword evidence="2" id="KW-0274">FAD</keyword>
<keyword evidence="4" id="KW-0560">Oxidoreductase</keyword>
<evidence type="ECO:0000313" key="4">
    <source>
        <dbReference type="EMBL" id="NKY17168.1"/>
    </source>
</evidence>
<evidence type="ECO:0000256" key="1">
    <source>
        <dbReference type="ARBA" id="ARBA00022630"/>
    </source>
</evidence>
<keyword evidence="1" id="KW-0285">Flavoprotein</keyword>
<dbReference type="GO" id="GO:0071949">
    <property type="term" value="F:FAD binding"/>
    <property type="evidence" value="ECO:0007669"/>
    <property type="project" value="InterPro"/>
</dbReference>
<dbReference type="AlphaFoldDB" id="A0A846WVL6"/>
<reference evidence="4 5" key="1">
    <citation type="submission" date="2020-04" db="EMBL/GenBank/DDBJ databases">
        <title>MicrobeNet Type strains.</title>
        <authorList>
            <person name="Nicholson A.C."/>
        </authorList>
    </citation>
    <scope>NUCLEOTIDE SEQUENCE [LARGE SCALE GENOMIC DNA]</scope>
    <source>
        <strain evidence="4 5">DSM 44113</strain>
    </source>
</reference>
<name>A0A846WVL6_9ACTN</name>
<proteinExistence type="predicted"/>
<dbReference type="Gene3D" id="3.50.50.60">
    <property type="entry name" value="FAD/NAD(P)-binding domain"/>
    <property type="match status" value="1"/>
</dbReference>
<dbReference type="SUPFAM" id="SSF51905">
    <property type="entry name" value="FAD/NAD(P)-binding domain"/>
    <property type="match status" value="1"/>
</dbReference>
<feature type="domain" description="FAD-binding" evidence="3">
    <location>
        <begin position="48"/>
        <end position="384"/>
    </location>
</feature>
<evidence type="ECO:0000256" key="2">
    <source>
        <dbReference type="ARBA" id="ARBA00022827"/>
    </source>
</evidence>